<name>A0ACB8SME9_9AGAM</name>
<evidence type="ECO:0000313" key="1">
    <source>
        <dbReference type="EMBL" id="KAI0057679.1"/>
    </source>
</evidence>
<proteinExistence type="predicted"/>
<accession>A0ACB8SME9</accession>
<dbReference type="EMBL" id="MU277244">
    <property type="protein sequence ID" value="KAI0057679.1"/>
    <property type="molecule type" value="Genomic_DNA"/>
</dbReference>
<organism evidence="1 2">
    <name type="scientific">Artomyces pyxidatus</name>
    <dbReference type="NCBI Taxonomy" id="48021"/>
    <lineage>
        <taxon>Eukaryota</taxon>
        <taxon>Fungi</taxon>
        <taxon>Dikarya</taxon>
        <taxon>Basidiomycota</taxon>
        <taxon>Agaricomycotina</taxon>
        <taxon>Agaricomycetes</taxon>
        <taxon>Russulales</taxon>
        <taxon>Auriscalpiaceae</taxon>
        <taxon>Artomyces</taxon>
    </lineage>
</organism>
<evidence type="ECO:0000313" key="2">
    <source>
        <dbReference type="Proteomes" id="UP000814140"/>
    </source>
</evidence>
<gene>
    <name evidence="1" type="ORF">BV25DRAFT_1919999</name>
</gene>
<protein>
    <submittedName>
        <fullName evidence="1">Uncharacterized protein</fullName>
    </submittedName>
</protein>
<reference evidence="1" key="1">
    <citation type="submission" date="2021-03" db="EMBL/GenBank/DDBJ databases">
        <authorList>
            <consortium name="DOE Joint Genome Institute"/>
            <person name="Ahrendt S."/>
            <person name="Looney B.P."/>
            <person name="Miyauchi S."/>
            <person name="Morin E."/>
            <person name="Drula E."/>
            <person name="Courty P.E."/>
            <person name="Chicoki N."/>
            <person name="Fauchery L."/>
            <person name="Kohler A."/>
            <person name="Kuo A."/>
            <person name="Labutti K."/>
            <person name="Pangilinan J."/>
            <person name="Lipzen A."/>
            <person name="Riley R."/>
            <person name="Andreopoulos W."/>
            <person name="He G."/>
            <person name="Johnson J."/>
            <person name="Barry K.W."/>
            <person name="Grigoriev I.V."/>
            <person name="Nagy L."/>
            <person name="Hibbett D."/>
            <person name="Henrissat B."/>
            <person name="Matheny P.B."/>
            <person name="Labbe J."/>
            <person name="Martin F."/>
        </authorList>
    </citation>
    <scope>NUCLEOTIDE SEQUENCE</scope>
    <source>
        <strain evidence="1">HHB10654</strain>
    </source>
</reference>
<reference evidence="1" key="2">
    <citation type="journal article" date="2022" name="New Phytol.">
        <title>Evolutionary transition to the ectomycorrhizal habit in the genomes of a hyperdiverse lineage of mushroom-forming fungi.</title>
        <authorList>
            <person name="Looney B."/>
            <person name="Miyauchi S."/>
            <person name="Morin E."/>
            <person name="Drula E."/>
            <person name="Courty P.E."/>
            <person name="Kohler A."/>
            <person name="Kuo A."/>
            <person name="LaButti K."/>
            <person name="Pangilinan J."/>
            <person name="Lipzen A."/>
            <person name="Riley R."/>
            <person name="Andreopoulos W."/>
            <person name="He G."/>
            <person name="Johnson J."/>
            <person name="Nolan M."/>
            <person name="Tritt A."/>
            <person name="Barry K.W."/>
            <person name="Grigoriev I.V."/>
            <person name="Nagy L.G."/>
            <person name="Hibbett D."/>
            <person name="Henrissat B."/>
            <person name="Matheny P.B."/>
            <person name="Labbe J."/>
            <person name="Martin F.M."/>
        </authorList>
    </citation>
    <scope>NUCLEOTIDE SEQUENCE</scope>
    <source>
        <strain evidence="1">HHB10654</strain>
    </source>
</reference>
<keyword evidence="2" id="KW-1185">Reference proteome</keyword>
<dbReference type="Proteomes" id="UP000814140">
    <property type="component" value="Unassembled WGS sequence"/>
</dbReference>
<sequence>MATNSPSSLSQFFLHCNSREEEMDCRSLAADKCYESVVAQRKPLARLPFKYRVTKGRPDTPLLAFGFPRTRQQLFEYARKHDLRNEDYPDEPVEPDVCMFPSLTRLRDEADEPYLSIMPIFSPTGLDLHLVTLYTNYTMHVLQCVPEEEEDIIRVLQNELGIDERPMWYWDYPAGW</sequence>
<comment type="caution">
    <text evidence="1">The sequence shown here is derived from an EMBL/GenBank/DDBJ whole genome shotgun (WGS) entry which is preliminary data.</text>
</comment>